<dbReference type="AlphaFoldDB" id="D0W122"/>
<dbReference type="EMBL" id="ACDY02000002">
    <property type="protein sequence ID" value="EEZ72410.1"/>
    <property type="molecule type" value="Genomic_DNA"/>
</dbReference>
<organism evidence="1 2">
    <name type="scientific">Neisseria cinerea ATCC 14685</name>
    <dbReference type="NCBI Taxonomy" id="546262"/>
    <lineage>
        <taxon>Bacteria</taxon>
        <taxon>Pseudomonadati</taxon>
        <taxon>Pseudomonadota</taxon>
        <taxon>Betaproteobacteria</taxon>
        <taxon>Neisseriales</taxon>
        <taxon>Neisseriaceae</taxon>
        <taxon>Neisseria</taxon>
    </lineage>
</organism>
<evidence type="ECO:0000313" key="1">
    <source>
        <dbReference type="EMBL" id="EEZ72410.1"/>
    </source>
</evidence>
<comment type="caution">
    <text evidence="1">The sequence shown here is derived from an EMBL/GenBank/DDBJ whole genome shotgun (WGS) entry which is preliminary data.</text>
</comment>
<gene>
    <name evidence="1" type="ORF">NEICINOT_03341</name>
</gene>
<protein>
    <submittedName>
        <fullName evidence="1">Uncharacterized protein</fullName>
    </submittedName>
</protein>
<dbReference type="Proteomes" id="UP000003294">
    <property type="component" value="Unassembled WGS sequence"/>
</dbReference>
<sequence length="67" mass="7982">MWFGCWRRNGLFFKVLTLSRLTFSDGIRGRLKELSSTELKVETANRQSSNRVRAYRTHPTRWFLSSE</sequence>
<reference evidence="1 2" key="1">
    <citation type="submission" date="2009-10" db="EMBL/GenBank/DDBJ databases">
        <authorList>
            <person name="Weinstock G."/>
            <person name="Sodergren E."/>
            <person name="Clifton S."/>
            <person name="Fulton L."/>
            <person name="Fulton B."/>
            <person name="Courtney L."/>
            <person name="Fronick C."/>
            <person name="Harrison M."/>
            <person name="Strong C."/>
            <person name="Farmer C."/>
            <person name="Delahaunty K."/>
            <person name="Markovic C."/>
            <person name="Hall O."/>
            <person name="Minx P."/>
            <person name="Tomlinson C."/>
            <person name="Mitreva M."/>
            <person name="Nelson J."/>
            <person name="Hou S."/>
            <person name="Wollam A."/>
            <person name="Pepin K.H."/>
            <person name="Johnson M."/>
            <person name="Bhonagiri V."/>
            <person name="Nash W.E."/>
            <person name="Warren W."/>
            <person name="Chinwalla A."/>
            <person name="Mardis E.R."/>
            <person name="Wilson R.K."/>
        </authorList>
    </citation>
    <scope>NUCLEOTIDE SEQUENCE [LARGE SCALE GENOMIC DNA]</scope>
    <source>
        <strain evidence="1 2">ATCC 14685</strain>
    </source>
</reference>
<evidence type="ECO:0000313" key="2">
    <source>
        <dbReference type="Proteomes" id="UP000003294"/>
    </source>
</evidence>
<proteinExistence type="predicted"/>
<accession>D0W122</accession>
<name>D0W122_NEICI</name>